<evidence type="ECO:0000313" key="5">
    <source>
        <dbReference type="Proteomes" id="UP000184074"/>
    </source>
</evidence>
<feature type="domain" description="SPOR" evidence="3">
    <location>
        <begin position="262"/>
        <end position="336"/>
    </location>
</feature>
<feature type="chain" id="PRO_5012522417" evidence="2">
    <location>
        <begin position="23"/>
        <end position="336"/>
    </location>
</feature>
<keyword evidence="2" id="KW-0732">Signal</keyword>
<gene>
    <name evidence="4" type="ORF">SAMN05444003_2998</name>
</gene>
<sequence length="336" mass="34744">MHKLATFSLFLSVGLAVPPAFAQSIDGPAELPPATFEGSQYVDSQGCAFVRATVNGATSWIARVDQDRNPLCNFEPTFAWTVTDTIAEDDTTEVAEAVNEADTAEAASTPETAAEPVESALADEAETPVISTDLSEEVAEAPAPRPTAPAAPRRAPVVAPAPVVAETPAPIQTQPVTRDQACAGKSGIQPNLLSLSTGLPIDCGPATEIVDVPAVSDEIPRLTLAEVCQRTAETGVRYTNAETGEAVVCPEVDVQVATAAPTASVSKTYIQVGSFAVHSNADRLIARLGDLGLPVASGRSGRLKIVAAGPFTSANAQQQALATVRGLGFSDAFLRN</sequence>
<reference evidence="4 5" key="1">
    <citation type="submission" date="2016-11" db="EMBL/GenBank/DDBJ databases">
        <authorList>
            <person name="Jaros S."/>
            <person name="Januszkiewicz K."/>
            <person name="Wedrychowicz H."/>
        </authorList>
    </citation>
    <scope>NUCLEOTIDE SEQUENCE [LARGE SCALE GENOMIC DNA]</scope>
    <source>
        <strain evidence="4 5">DSM 28715</strain>
    </source>
</reference>
<dbReference type="AlphaFoldDB" id="A0A1M5SJ40"/>
<proteinExistence type="predicted"/>
<dbReference type="STRING" id="1508389.SAMN05444003_2998"/>
<dbReference type="InterPro" id="IPR036680">
    <property type="entry name" value="SPOR-like_sf"/>
</dbReference>
<dbReference type="GO" id="GO:0042834">
    <property type="term" value="F:peptidoglycan binding"/>
    <property type="evidence" value="ECO:0007669"/>
    <property type="project" value="InterPro"/>
</dbReference>
<dbReference type="EMBL" id="FQXB01000006">
    <property type="protein sequence ID" value="SHH38511.1"/>
    <property type="molecule type" value="Genomic_DNA"/>
</dbReference>
<feature type="signal peptide" evidence="2">
    <location>
        <begin position="1"/>
        <end position="22"/>
    </location>
</feature>
<evidence type="ECO:0000256" key="1">
    <source>
        <dbReference type="SAM" id="MobiDB-lite"/>
    </source>
</evidence>
<feature type="compositionally biased region" description="Low complexity" evidence="1">
    <location>
        <begin position="101"/>
        <end position="115"/>
    </location>
</feature>
<evidence type="ECO:0000313" key="4">
    <source>
        <dbReference type="EMBL" id="SHH38511.1"/>
    </source>
</evidence>
<dbReference type="Pfam" id="PF05036">
    <property type="entry name" value="SPOR"/>
    <property type="match status" value="1"/>
</dbReference>
<name>A0A1M5SJ40_9RHOB</name>
<dbReference type="PROSITE" id="PS51724">
    <property type="entry name" value="SPOR"/>
    <property type="match status" value="1"/>
</dbReference>
<dbReference type="SUPFAM" id="SSF110997">
    <property type="entry name" value="Sporulation related repeat"/>
    <property type="match status" value="1"/>
</dbReference>
<protein>
    <submittedName>
        <fullName evidence="4">Sporulation related domain-containing protein</fullName>
    </submittedName>
</protein>
<organism evidence="4 5">
    <name type="scientific">Cognatiyoonia sediminum</name>
    <dbReference type="NCBI Taxonomy" id="1508389"/>
    <lineage>
        <taxon>Bacteria</taxon>
        <taxon>Pseudomonadati</taxon>
        <taxon>Pseudomonadota</taxon>
        <taxon>Alphaproteobacteria</taxon>
        <taxon>Rhodobacterales</taxon>
        <taxon>Paracoccaceae</taxon>
        <taxon>Cognatiyoonia</taxon>
    </lineage>
</organism>
<evidence type="ECO:0000256" key="2">
    <source>
        <dbReference type="SAM" id="SignalP"/>
    </source>
</evidence>
<feature type="region of interest" description="Disordered" evidence="1">
    <location>
        <begin position="135"/>
        <end position="155"/>
    </location>
</feature>
<evidence type="ECO:0000259" key="3">
    <source>
        <dbReference type="PROSITE" id="PS51724"/>
    </source>
</evidence>
<dbReference type="InterPro" id="IPR007730">
    <property type="entry name" value="SPOR-like_dom"/>
</dbReference>
<feature type="region of interest" description="Disordered" evidence="1">
    <location>
        <begin position="101"/>
        <end position="121"/>
    </location>
</feature>
<accession>A0A1M5SJ40</accession>
<dbReference type="RefSeq" id="WP_072902438.1">
    <property type="nucleotide sequence ID" value="NZ_FQXB01000006.1"/>
</dbReference>
<dbReference type="Gene3D" id="3.30.70.1070">
    <property type="entry name" value="Sporulation related repeat"/>
    <property type="match status" value="1"/>
</dbReference>
<keyword evidence="5" id="KW-1185">Reference proteome</keyword>
<dbReference type="Proteomes" id="UP000184074">
    <property type="component" value="Unassembled WGS sequence"/>
</dbReference>